<protein>
    <submittedName>
        <fullName evidence="1">Uncharacterized protein</fullName>
    </submittedName>
</protein>
<comment type="caution">
    <text evidence="1">The sequence shown here is derived from an EMBL/GenBank/DDBJ whole genome shotgun (WGS) entry which is preliminary data.</text>
</comment>
<dbReference type="Proteomes" id="UP000436468">
    <property type="component" value="Unassembled WGS sequence"/>
</dbReference>
<reference evidence="1 2" key="1">
    <citation type="submission" date="2019-12" db="EMBL/GenBank/DDBJ databases">
        <title>Draft genome sequences Bradyrhizobium cajani AMBPC1010, Bradyrhizobium pachyrhizi AMBPC1040 and Bradyrhizobium yuanmingense ALSPC3051, three plant growth promoting strains isolated from nodules of Cajanus cajan L. in Dominican Republic.</title>
        <authorList>
            <person name="Flores-Felix J.D."/>
            <person name="Araujo J."/>
            <person name="Diaz-Alcantara C."/>
            <person name="Gonzalez-Andres F."/>
            <person name="Velazquez E."/>
        </authorList>
    </citation>
    <scope>NUCLEOTIDE SEQUENCE [LARGE SCALE GENOMIC DNA]</scope>
    <source>
        <strain evidence="1 2">1040</strain>
    </source>
</reference>
<keyword evidence="2" id="KW-1185">Reference proteome</keyword>
<dbReference type="EMBL" id="WQNF01000035">
    <property type="protein sequence ID" value="MVT69844.1"/>
    <property type="molecule type" value="Genomic_DNA"/>
</dbReference>
<accession>A0A844T172</accession>
<evidence type="ECO:0000313" key="2">
    <source>
        <dbReference type="Proteomes" id="UP000436468"/>
    </source>
</evidence>
<dbReference type="AlphaFoldDB" id="A0A844T172"/>
<proteinExistence type="predicted"/>
<sequence>MGLSRREFAKAEGCSEGAVRYALRQRRLVALSDGTLDESQLGGAWLRNYRPKSKKRAKADVTQPGADISAEVAHHHGWDDPDHEQEVTDGLGLLLLMGSPWRGDPETTGYATAGHGASLLKREAYKLGWREGVAVVAADADPIGPKALNSSMTDQPLTFGLVRALGTAMKVGADPKEAVEFDVSDPILVAEQMIHLAGDIIEEDLKRRRRAAGITSPRDRRNG</sequence>
<organism evidence="1 2">
    <name type="scientific">Bradyrhizobium pachyrhizi</name>
    <dbReference type="NCBI Taxonomy" id="280333"/>
    <lineage>
        <taxon>Bacteria</taxon>
        <taxon>Pseudomonadati</taxon>
        <taxon>Pseudomonadota</taxon>
        <taxon>Alphaproteobacteria</taxon>
        <taxon>Hyphomicrobiales</taxon>
        <taxon>Nitrobacteraceae</taxon>
        <taxon>Bradyrhizobium</taxon>
    </lineage>
</organism>
<evidence type="ECO:0000313" key="1">
    <source>
        <dbReference type="EMBL" id="MVT69844.1"/>
    </source>
</evidence>
<name>A0A844T172_9BRAD</name>
<gene>
    <name evidence="1" type="ORF">GPL21_32685</name>
</gene>
<dbReference type="RefSeq" id="WP_157348014.1">
    <property type="nucleotide sequence ID" value="NZ_WQNF01000035.1"/>
</dbReference>